<proteinExistence type="predicted"/>
<evidence type="ECO:0008006" key="5">
    <source>
        <dbReference type="Google" id="ProtNLM"/>
    </source>
</evidence>
<feature type="domain" description="RNase H type-1" evidence="2">
    <location>
        <begin position="436"/>
        <end position="568"/>
    </location>
</feature>
<dbReference type="OrthoDB" id="2752996at2759"/>
<dbReference type="SUPFAM" id="SSF56672">
    <property type="entry name" value="DNA/RNA polymerases"/>
    <property type="match status" value="1"/>
</dbReference>
<dbReference type="CDD" id="cd01650">
    <property type="entry name" value="RT_nLTR_like"/>
    <property type="match status" value="1"/>
</dbReference>
<dbReference type="AlphaFoldDB" id="A0A4Y2WRN4"/>
<evidence type="ECO:0000313" key="4">
    <source>
        <dbReference type="Proteomes" id="UP000499080"/>
    </source>
</evidence>
<dbReference type="Gene3D" id="3.30.420.10">
    <property type="entry name" value="Ribonuclease H-like superfamily/Ribonuclease H"/>
    <property type="match status" value="1"/>
</dbReference>
<dbReference type="Pfam" id="PF00075">
    <property type="entry name" value="RNase_H"/>
    <property type="match status" value="1"/>
</dbReference>
<dbReference type="SUPFAM" id="SSF53098">
    <property type="entry name" value="Ribonuclease H-like"/>
    <property type="match status" value="1"/>
</dbReference>
<dbReference type="GO" id="GO:0003676">
    <property type="term" value="F:nucleic acid binding"/>
    <property type="evidence" value="ECO:0007669"/>
    <property type="project" value="InterPro"/>
</dbReference>
<protein>
    <recommendedName>
        <fullName evidence="5">Retrovirus-related Pol polyprotein from type-1 retrotransposable element R1</fullName>
    </recommendedName>
</protein>
<organism evidence="3 4">
    <name type="scientific">Araneus ventricosus</name>
    <name type="common">Orbweaver spider</name>
    <name type="synonym">Epeira ventricosa</name>
    <dbReference type="NCBI Taxonomy" id="182803"/>
    <lineage>
        <taxon>Eukaryota</taxon>
        <taxon>Metazoa</taxon>
        <taxon>Ecdysozoa</taxon>
        <taxon>Arthropoda</taxon>
        <taxon>Chelicerata</taxon>
        <taxon>Arachnida</taxon>
        <taxon>Araneae</taxon>
        <taxon>Araneomorphae</taxon>
        <taxon>Entelegynae</taxon>
        <taxon>Araneoidea</taxon>
        <taxon>Araneidae</taxon>
        <taxon>Araneus</taxon>
    </lineage>
</organism>
<dbReference type="PROSITE" id="PS50878">
    <property type="entry name" value="RT_POL"/>
    <property type="match status" value="1"/>
</dbReference>
<dbReference type="PANTHER" id="PTHR19446">
    <property type="entry name" value="REVERSE TRANSCRIPTASES"/>
    <property type="match status" value="1"/>
</dbReference>
<dbReference type="InterPro" id="IPR012337">
    <property type="entry name" value="RNaseH-like_sf"/>
</dbReference>
<sequence length="716" mass="81736">MNACLRVRGFPTSWKVSKLILLGKPGRDLTLPKSYRPICLLTVFSKLLDKLLTHRRTNLFYTKGLLNDRQHGFRIGKSCETANNALWEDIQEALRCKGKVCLISLDVQGAFDTVWQQSVLYRLIAAQCPFNIFAMVRDYFQDRTVQYHFNNNSWSFPDTRGVPQGSCSGPFYWNIVLDTIFTVDLPTGCSVQAFADYLILLVRGETKRDIEIKSGVALERLVSWAHKHKLQFNSDKTLLMPLTFGGRLTLVDPPRVFLNGQLLQVHKGFRYLGVWWDGSLTFTDHFNRVRKRVDLLSCRLSVVADRFFSRNAQLHLRIYKGAIEPFILYGYGAWGNRIHLQKIRSTLNSIQRRPLLQLTGAYRTVSTVALQVVAGVLPLDLKAIEALAKFRVKVLRRDMEVGSRAFCSSNYLSRVHIFASHPSTWTVHPFLYTGPLGSDIEIFTDGSKMNGHVGCSVVVYYHGQLIHTEGHRLNDEASVYQAEISGFTLALSFVQRILYWDTVRIYTDSLSLLQALAAAQTIDPAIWQLKATLREIKQNREISLHWVKAHVGTAGNEMADLVAKHATTKAQPDQILLRPLTHINSELKAELLSQWQDRWILAVNGRTTAEFLPQVALSPHFYNRCILQILTGHGRFPSYFHRFALMDHDLCECGQRGDVFHYIRNCPRTGDLRSKLVFDPLYPPSLFEHNTNFPILDQLVTRVCGMLPNVLKKRVF</sequence>
<gene>
    <name evidence="3" type="primary">R1A1-elementORF2_499</name>
    <name evidence="3" type="ORF">AVEN_122347_1</name>
</gene>
<keyword evidence="4" id="KW-1185">Reference proteome</keyword>
<dbReference type="CDD" id="cd09276">
    <property type="entry name" value="Rnase_HI_RT_non_LTR"/>
    <property type="match status" value="1"/>
</dbReference>
<dbReference type="GO" id="GO:0042575">
    <property type="term" value="C:DNA polymerase complex"/>
    <property type="evidence" value="ECO:0007669"/>
    <property type="project" value="UniProtKB-ARBA"/>
</dbReference>
<evidence type="ECO:0000313" key="3">
    <source>
        <dbReference type="EMBL" id="GBO39120.1"/>
    </source>
</evidence>
<dbReference type="Pfam" id="PF00078">
    <property type="entry name" value="RVT_1"/>
    <property type="match status" value="1"/>
</dbReference>
<dbReference type="InterPro" id="IPR043502">
    <property type="entry name" value="DNA/RNA_pol_sf"/>
</dbReference>
<evidence type="ECO:0000259" key="2">
    <source>
        <dbReference type="PROSITE" id="PS50879"/>
    </source>
</evidence>
<dbReference type="InterPro" id="IPR000477">
    <property type="entry name" value="RT_dom"/>
</dbReference>
<comment type="caution">
    <text evidence="3">The sequence shown here is derived from an EMBL/GenBank/DDBJ whole genome shotgun (WGS) entry which is preliminary data.</text>
</comment>
<dbReference type="Proteomes" id="UP000499080">
    <property type="component" value="Unassembled WGS sequence"/>
</dbReference>
<feature type="domain" description="Reverse transcriptase" evidence="1">
    <location>
        <begin position="3"/>
        <end position="262"/>
    </location>
</feature>
<dbReference type="GO" id="GO:0071897">
    <property type="term" value="P:DNA biosynthetic process"/>
    <property type="evidence" value="ECO:0007669"/>
    <property type="project" value="UniProtKB-ARBA"/>
</dbReference>
<evidence type="ECO:0000259" key="1">
    <source>
        <dbReference type="PROSITE" id="PS50878"/>
    </source>
</evidence>
<accession>A0A4Y2WRN4</accession>
<dbReference type="PROSITE" id="PS50879">
    <property type="entry name" value="RNASE_H_1"/>
    <property type="match status" value="1"/>
</dbReference>
<dbReference type="InterPro" id="IPR002156">
    <property type="entry name" value="RNaseH_domain"/>
</dbReference>
<dbReference type="GO" id="GO:0004523">
    <property type="term" value="F:RNA-DNA hybrid ribonuclease activity"/>
    <property type="evidence" value="ECO:0007669"/>
    <property type="project" value="InterPro"/>
</dbReference>
<dbReference type="InterPro" id="IPR036397">
    <property type="entry name" value="RNaseH_sf"/>
</dbReference>
<name>A0A4Y2WRN4_ARAVE</name>
<dbReference type="EMBL" id="BGPR01064048">
    <property type="protein sequence ID" value="GBO39120.1"/>
    <property type="molecule type" value="Genomic_DNA"/>
</dbReference>
<reference evidence="3 4" key="1">
    <citation type="journal article" date="2019" name="Sci. Rep.">
        <title>Orb-weaving spider Araneus ventricosus genome elucidates the spidroin gene catalogue.</title>
        <authorList>
            <person name="Kono N."/>
            <person name="Nakamura H."/>
            <person name="Ohtoshi R."/>
            <person name="Moran D.A.P."/>
            <person name="Shinohara A."/>
            <person name="Yoshida Y."/>
            <person name="Fujiwara M."/>
            <person name="Mori M."/>
            <person name="Tomita M."/>
            <person name="Arakawa K."/>
        </authorList>
    </citation>
    <scope>NUCLEOTIDE SEQUENCE [LARGE SCALE GENOMIC DNA]</scope>
</reference>